<reference evidence="2 3" key="1">
    <citation type="submission" date="2014-01" db="EMBL/GenBank/DDBJ databases">
        <title>Roseivivax halodurans JCM 10272 Genome Sequencing.</title>
        <authorList>
            <person name="Lai Q."/>
            <person name="Li G."/>
            <person name="Shao Z."/>
        </authorList>
    </citation>
    <scope>NUCLEOTIDE SEQUENCE [LARGE SCALE GENOMIC DNA]</scope>
    <source>
        <strain evidence="2 3">JCM 10272</strain>
    </source>
</reference>
<evidence type="ECO:0000313" key="2">
    <source>
        <dbReference type="EMBL" id="ETX14421.1"/>
    </source>
</evidence>
<dbReference type="AlphaFoldDB" id="X7EGW0"/>
<gene>
    <name evidence="2" type="ORF">OCH239_03350</name>
</gene>
<dbReference type="OrthoDB" id="7849141at2"/>
<evidence type="ECO:0000256" key="1">
    <source>
        <dbReference type="SAM" id="SignalP"/>
    </source>
</evidence>
<comment type="caution">
    <text evidence="2">The sequence shown here is derived from an EMBL/GenBank/DDBJ whole genome shotgun (WGS) entry which is preliminary data.</text>
</comment>
<dbReference type="EMBL" id="JALZ01000011">
    <property type="protein sequence ID" value="ETX14421.1"/>
    <property type="molecule type" value="Genomic_DNA"/>
</dbReference>
<sequence>MKSLLLALPLAFAAAGSHAAETLLCTLDQYGPGNWIPEIVFIGWDDGTRTATVSDPVILHFNGAPLLARIAADNDKRITFVWDLAVEDRAGTYVPTFIYRATYLKQSGRMQISATAAGYDARFQGGGTCQRDAR</sequence>
<dbReference type="RefSeq" id="WP_037262740.1">
    <property type="nucleotide sequence ID" value="NZ_JALZ01000011.1"/>
</dbReference>
<accession>X7EGW0</accession>
<evidence type="ECO:0000313" key="3">
    <source>
        <dbReference type="Proteomes" id="UP000022447"/>
    </source>
</evidence>
<dbReference type="STRING" id="1449350.OCH239_03350"/>
<keyword evidence="1" id="KW-0732">Signal</keyword>
<feature type="signal peptide" evidence="1">
    <location>
        <begin position="1"/>
        <end position="19"/>
    </location>
</feature>
<keyword evidence="3" id="KW-1185">Reference proteome</keyword>
<feature type="chain" id="PRO_5004977868" evidence="1">
    <location>
        <begin position="20"/>
        <end position="134"/>
    </location>
</feature>
<organism evidence="2 3">
    <name type="scientific">Roseivivax halodurans JCM 10272</name>
    <dbReference type="NCBI Taxonomy" id="1449350"/>
    <lineage>
        <taxon>Bacteria</taxon>
        <taxon>Pseudomonadati</taxon>
        <taxon>Pseudomonadota</taxon>
        <taxon>Alphaproteobacteria</taxon>
        <taxon>Rhodobacterales</taxon>
        <taxon>Roseobacteraceae</taxon>
        <taxon>Roseivivax</taxon>
    </lineage>
</organism>
<name>X7EGW0_9RHOB</name>
<protein>
    <submittedName>
        <fullName evidence="2">Uncharacterized protein</fullName>
    </submittedName>
</protein>
<proteinExistence type="predicted"/>
<dbReference type="eggNOG" id="ENOG5033K5I">
    <property type="taxonomic scope" value="Bacteria"/>
</dbReference>
<dbReference type="Proteomes" id="UP000022447">
    <property type="component" value="Unassembled WGS sequence"/>
</dbReference>